<dbReference type="Gene3D" id="3.40.50.620">
    <property type="entry name" value="HUPs"/>
    <property type="match status" value="2"/>
</dbReference>
<evidence type="ECO:0000256" key="3">
    <source>
        <dbReference type="HAMAP-Rule" id="MF_03054"/>
    </source>
</evidence>
<name>A0A8J4XT05_CHIOP</name>
<dbReference type="GO" id="GO:0002143">
    <property type="term" value="P:tRNA wobble position uridine thiolation"/>
    <property type="evidence" value="ECO:0007669"/>
    <property type="project" value="TreeGrafter"/>
</dbReference>
<dbReference type="GO" id="GO:0016783">
    <property type="term" value="F:sulfurtransferase activity"/>
    <property type="evidence" value="ECO:0007669"/>
    <property type="project" value="TreeGrafter"/>
</dbReference>
<dbReference type="Pfam" id="PF10288">
    <property type="entry name" value="CTU2"/>
    <property type="match status" value="1"/>
</dbReference>
<dbReference type="InterPro" id="IPR014729">
    <property type="entry name" value="Rossmann-like_a/b/a_fold"/>
</dbReference>
<sequence>MCSVDPDGLVEMTQATEGLDISGGNVMCRKCAKDVAKVVLRVKDAYCRNCFLVYFIHKFRSTIGKSKQIHPGDRVLVGLSGGASSTALLHLIKEGVQEMSHKKLRFEPAFLYVDGTNRTGSERPGVGGLVRVGVPWLLGAQQERRPGVSLRLASVTNRTGLSIPVTECVLSAAVNEGCEDVHRVVDQAASLGFPCYVAALEQVMASQPHTPLLGAQQHFRAVSQNVEVYRPMRELLENEILHYLNLQEIMIPRPPTFQPKSPSIASCTEEFVRGLQKEFPATIPTIFRTGDKLVAVKSEAAKEHDSSADSHRNEESCALCASNLDTVKGEASALHATVVSQKYSSKKSVEISQQKEGKVTHDSLLGCDKVKSDGEASSDPGGGLCGSAEGGVNKTDRNMLVDQNWETAMTMEQYLCYGCRITLRDLTDIHLLPAGVRTAVAEQKQRLEMKKRIQDFLL</sequence>
<dbReference type="HAMAP" id="MF_03054">
    <property type="entry name" value="CTU2"/>
    <property type="match status" value="1"/>
</dbReference>
<comment type="caution">
    <text evidence="5">The sequence shown here is derived from an EMBL/GenBank/DDBJ whole genome shotgun (WGS) entry which is preliminary data.</text>
</comment>
<protein>
    <recommendedName>
        <fullName evidence="3">Cytoplasmic tRNA 2-thiolation protein 2</fullName>
    </recommendedName>
</protein>
<comment type="function">
    <text evidence="3">Plays a central role in 2-thiolation of mcm(5)S(2)U at tRNA wobble positions of tRNA(Lys), tRNA(Glu) and tRNA(Gln). May act by forming a heterodimer with NCS6/CTU1 that ligates sulfur from thiocarboxylated URM1 onto the uridine of tRNAs at wobble position.</text>
</comment>
<evidence type="ECO:0000313" key="5">
    <source>
        <dbReference type="EMBL" id="KAG0711074.1"/>
    </source>
</evidence>
<feature type="region of interest" description="Disordered" evidence="4">
    <location>
        <begin position="370"/>
        <end position="390"/>
    </location>
</feature>
<dbReference type="OrthoDB" id="25129at2759"/>
<evidence type="ECO:0000256" key="2">
    <source>
        <dbReference type="ARBA" id="ARBA00022694"/>
    </source>
</evidence>
<dbReference type="GO" id="GO:0016779">
    <property type="term" value="F:nucleotidyltransferase activity"/>
    <property type="evidence" value="ECO:0007669"/>
    <property type="project" value="UniProtKB-UniRule"/>
</dbReference>
<comment type="similarity">
    <text evidence="3">Belongs to the CTU2/NCS2 family.</text>
</comment>
<dbReference type="AlphaFoldDB" id="A0A8J4XT05"/>
<gene>
    <name evidence="5" type="ORF">GWK47_021497</name>
</gene>
<comment type="pathway">
    <text evidence="3">tRNA modification; 5-methoxycarbonylmethyl-2-thiouridine-tRNA biosynthesis.</text>
</comment>
<dbReference type="UniPathway" id="UPA00988"/>
<dbReference type="GO" id="GO:0005829">
    <property type="term" value="C:cytosol"/>
    <property type="evidence" value="ECO:0007669"/>
    <property type="project" value="TreeGrafter"/>
</dbReference>
<dbReference type="EMBL" id="JACEEZ010023634">
    <property type="protein sequence ID" value="KAG0711074.1"/>
    <property type="molecule type" value="Genomic_DNA"/>
</dbReference>
<accession>A0A8J4XT05</accession>
<dbReference type="PANTHER" id="PTHR20882">
    <property type="entry name" value="CYTOPLASMIC TRNA 2-THIOLATION PROTEIN 2"/>
    <property type="match status" value="1"/>
</dbReference>
<dbReference type="SUPFAM" id="SSF52402">
    <property type="entry name" value="Adenine nucleotide alpha hydrolases-like"/>
    <property type="match status" value="2"/>
</dbReference>
<dbReference type="GO" id="GO:0000049">
    <property type="term" value="F:tRNA binding"/>
    <property type="evidence" value="ECO:0007669"/>
    <property type="project" value="InterPro"/>
</dbReference>
<dbReference type="GO" id="GO:0032447">
    <property type="term" value="P:protein urmylation"/>
    <property type="evidence" value="ECO:0007669"/>
    <property type="project" value="UniProtKB-UniRule"/>
</dbReference>
<keyword evidence="2 3" id="KW-0819">tRNA processing</keyword>
<evidence type="ECO:0000256" key="1">
    <source>
        <dbReference type="ARBA" id="ARBA00022490"/>
    </source>
</evidence>
<evidence type="ECO:0000313" key="6">
    <source>
        <dbReference type="Proteomes" id="UP000770661"/>
    </source>
</evidence>
<evidence type="ECO:0000256" key="4">
    <source>
        <dbReference type="SAM" id="MobiDB-lite"/>
    </source>
</evidence>
<reference evidence="5" key="1">
    <citation type="submission" date="2020-07" db="EMBL/GenBank/DDBJ databases">
        <title>The High-quality genome of the commercially important snow crab, Chionoecetes opilio.</title>
        <authorList>
            <person name="Jeong J.-H."/>
            <person name="Ryu S."/>
        </authorList>
    </citation>
    <scope>NUCLEOTIDE SEQUENCE</scope>
    <source>
        <strain evidence="5">MADBK_172401_WGS</strain>
        <tissue evidence="5">Digestive gland</tissue>
    </source>
</reference>
<dbReference type="PANTHER" id="PTHR20882:SF14">
    <property type="entry name" value="CYTOPLASMIC TRNA 2-THIOLATION PROTEIN 2"/>
    <property type="match status" value="1"/>
</dbReference>
<feature type="compositionally biased region" description="Gly residues" evidence="4">
    <location>
        <begin position="380"/>
        <end position="389"/>
    </location>
</feature>
<dbReference type="InterPro" id="IPR019407">
    <property type="entry name" value="CTU2"/>
</dbReference>
<keyword evidence="1 3" id="KW-0963">Cytoplasm</keyword>
<dbReference type="Proteomes" id="UP000770661">
    <property type="component" value="Unassembled WGS sequence"/>
</dbReference>
<comment type="subcellular location">
    <subcellularLocation>
        <location evidence="3">Cytoplasm</location>
    </subcellularLocation>
</comment>
<keyword evidence="6" id="KW-1185">Reference proteome</keyword>
<organism evidence="5 6">
    <name type="scientific">Chionoecetes opilio</name>
    <name type="common">Atlantic snow crab</name>
    <name type="synonym">Cancer opilio</name>
    <dbReference type="NCBI Taxonomy" id="41210"/>
    <lineage>
        <taxon>Eukaryota</taxon>
        <taxon>Metazoa</taxon>
        <taxon>Ecdysozoa</taxon>
        <taxon>Arthropoda</taxon>
        <taxon>Crustacea</taxon>
        <taxon>Multicrustacea</taxon>
        <taxon>Malacostraca</taxon>
        <taxon>Eumalacostraca</taxon>
        <taxon>Eucarida</taxon>
        <taxon>Decapoda</taxon>
        <taxon>Pleocyemata</taxon>
        <taxon>Brachyura</taxon>
        <taxon>Eubrachyura</taxon>
        <taxon>Majoidea</taxon>
        <taxon>Majidae</taxon>
        <taxon>Chionoecetes</taxon>
    </lineage>
</organism>
<proteinExistence type="inferred from homology"/>